<dbReference type="SUPFAM" id="SSF69618">
    <property type="entry name" value="HemD-like"/>
    <property type="match status" value="1"/>
</dbReference>
<dbReference type="InterPro" id="IPR014776">
    <property type="entry name" value="4pyrrole_Mease_sub2"/>
</dbReference>
<keyword evidence="1" id="KW-0489">Methyltransferase</keyword>
<dbReference type="GO" id="GO:0004852">
    <property type="term" value="F:uroporphyrinogen-III synthase activity"/>
    <property type="evidence" value="ECO:0007669"/>
    <property type="project" value="UniProtKB-EC"/>
</dbReference>
<dbReference type="Pfam" id="PF00590">
    <property type="entry name" value="TP_methylase"/>
    <property type="match status" value="1"/>
</dbReference>
<comment type="caution">
    <text evidence="6">The sequence shown here is derived from an EMBL/GenBank/DDBJ whole genome shotgun (WGS) entry which is preliminary data.</text>
</comment>
<protein>
    <submittedName>
        <fullName evidence="6">Uroporphyrinogen-III synthase</fullName>
        <ecNumber evidence="6">4.2.1.75</ecNumber>
    </submittedName>
</protein>
<dbReference type="CDD" id="cd06578">
    <property type="entry name" value="HemD"/>
    <property type="match status" value="1"/>
</dbReference>
<dbReference type="Proteomes" id="UP001595843">
    <property type="component" value="Unassembled WGS sequence"/>
</dbReference>
<evidence type="ECO:0000256" key="1">
    <source>
        <dbReference type="ARBA" id="ARBA00022603"/>
    </source>
</evidence>
<feature type="domain" description="Tetrapyrrole methylase" evidence="4">
    <location>
        <begin position="5"/>
        <end position="124"/>
    </location>
</feature>
<dbReference type="InterPro" id="IPR039793">
    <property type="entry name" value="UROS/Hem4"/>
</dbReference>
<dbReference type="InterPro" id="IPR003754">
    <property type="entry name" value="4pyrrol_synth_uPrphyn_synth"/>
</dbReference>
<evidence type="ECO:0000313" key="6">
    <source>
        <dbReference type="EMBL" id="MFC4078409.1"/>
    </source>
</evidence>
<sequence length="475" mass="51164">MKPGRIVFVGAGPSPQGLLTVRGREILERAEVLVYDEEIPATLLIEAPDGAERFLTTGDTAELLLSLAKKGRETVRLIQGAASFSNNLRKEAAALAEAGVPFEVIPGVSPEIAASVFASIPLPTGEWILRGGEGEVQILSLKGISPAEAAGRLIDAGWPSSAPAALVAWGARREPRVERYNLGWWTGERESPPPGSLLIVGEGMADSFGLSWFEKRPLSGKRVLVTRAKGQGSLLSKLIRDQGGEAVELPMIRLTPPPEGGLLDDALRRLSDFSWVVFTSANGVDFFFQRLRGLKRDIRKIHRAKIAAVGPKTAQSLEEKGIMVDLIPKEHRGEGLAAGLASLVKAGEEILLPRANIARKRLVEELVALGCRVTDAPAYHTLPDTRGAHEAARLLREGQLDILTFTSPSTVRNFVQAMKFMEPEWKSIVSRAKIACIGPVTADTAEKQGLSVDGTAEPYTIEGLAEVVSRLSNIH</sequence>
<gene>
    <name evidence="6" type="ORF">ACFOUO_16550</name>
</gene>
<dbReference type="InterPro" id="IPR035996">
    <property type="entry name" value="4pyrrol_Methylase_sf"/>
</dbReference>
<dbReference type="Gene3D" id="3.40.50.10090">
    <property type="match status" value="2"/>
</dbReference>
<keyword evidence="2" id="KW-0808">Transferase</keyword>
<keyword evidence="6" id="KW-0456">Lyase</keyword>
<evidence type="ECO:0000259" key="5">
    <source>
        <dbReference type="Pfam" id="PF02602"/>
    </source>
</evidence>
<keyword evidence="7" id="KW-1185">Reference proteome</keyword>
<dbReference type="InterPro" id="IPR014777">
    <property type="entry name" value="4pyrrole_Mease_sub1"/>
</dbReference>
<organism evidence="6 7">
    <name type="scientific">Salinithrix halophila</name>
    <dbReference type="NCBI Taxonomy" id="1485204"/>
    <lineage>
        <taxon>Bacteria</taxon>
        <taxon>Bacillati</taxon>
        <taxon>Bacillota</taxon>
        <taxon>Bacilli</taxon>
        <taxon>Bacillales</taxon>
        <taxon>Thermoactinomycetaceae</taxon>
        <taxon>Salinithrix</taxon>
    </lineage>
</organism>
<feature type="domain" description="Tetrapyrrole biosynthesis uroporphyrinogen III synthase" evidence="5">
    <location>
        <begin position="235"/>
        <end position="465"/>
    </location>
</feature>
<proteinExistence type="predicted"/>
<evidence type="ECO:0000256" key="2">
    <source>
        <dbReference type="ARBA" id="ARBA00022679"/>
    </source>
</evidence>
<dbReference type="Gene3D" id="3.40.1010.10">
    <property type="entry name" value="Cobalt-precorrin-4 Transmethylase, Domain 1"/>
    <property type="match status" value="1"/>
</dbReference>
<evidence type="ECO:0000313" key="7">
    <source>
        <dbReference type="Proteomes" id="UP001595843"/>
    </source>
</evidence>
<dbReference type="Pfam" id="PF02602">
    <property type="entry name" value="HEM4"/>
    <property type="match status" value="1"/>
</dbReference>
<dbReference type="PANTHER" id="PTHR40082">
    <property type="entry name" value="BLR5956 PROTEIN"/>
    <property type="match status" value="1"/>
</dbReference>
<accession>A0ABV8JIJ1</accession>
<keyword evidence="3" id="KW-0949">S-adenosyl-L-methionine</keyword>
<dbReference type="Gene3D" id="3.30.950.10">
    <property type="entry name" value="Methyltransferase, Cobalt-precorrin-4 Transmethylase, Domain 2"/>
    <property type="match status" value="1"/>
</dbReference>
<dbReference type="EC" id="4.2.1.75" evidence="6"/>
<dbReference type="EMBL" id="JBHSAP010000018">
    <property type="protein sequence ID" value="MFC4078409.1"/>
    <property type="molecule type" value="Genomic_DNA"/>
</dbReference>
<evidence type="ECO:0000259" key="4">
    <source>
        <dbReference type="Pfam" id="PF00590"/>
    </source>
</evidence>
<reference evidence="7" key="1">
    <citation type="journal article" date="2019" name="Int. J. Syst. Evol. Microbiol.">
        <title>The Global Catalogue of Microorganisms (GCM) 10K type strain sequencing project: providing services to taxonomists for standard genome sequencing and annotation.</title>
        <authorList>
            <consortium name="The Broad Institute Genomics Platform"/>
            <consortium name="The Broad Institute Genome Sequencing Center for Infectious Disease"/>
            <person name="Wu L."/>
            <person name="Ma J."/>
        </authorList>
    </citation>
    <scope>NUCLEOTIDE SEQUENCE [LARGE SCALE GENOMIC DNA]</scope>
    <source>
        <strain evidence="7">IBRC-M 10813</strain>
    </source>
</reference>
<name>A0ABV8JIJ1_9BACL</name>
<evidence type="ECO:0000256" key="3">
    <source>
        <dbReference type="ARBA" id="ARBA00022691"/>
    </source>
</evidence>
<dbReference type="SUPFAM" id="SSF53790">
    <property type="entry name" value="Tetrapyrrole methylase"/>
    <property type="match status" value="1"/>
</dbReference>
<dbReference type="PANTHER" id="PTHR40082:SF1">
    <property type="entry name" value="BLR5956 PROTEIN"/>
    <property type="match status" value="1"/>
</dbReference>
<dbReference type="RefSeq" id="WP_380706214.1">
    <property type="nucleotide sequence ID" value="NZ_JBHSAP010000018.1"/>
</dbReference>
<dbReference type="InterPro" id="IPR036108">
    <property type="entry name" value="4pyrrol_syn_uPrphyn_synt_sf"/>
</dbReference>
<dbReference type="InterPro" id="IPR000878">
    <property type="entry name" value="4pyrrol_Mease"/>
</dbReference>